<keyword evidence="2" id="KW-1185">Reference proteome</keyword>
<gene>
    <name evidence="1" type="ORF">QAD02_013431</name>
</gene>
<reference evidence="1" key="1">
    <citation type="submission" date="2023-04" db="EMBL/GenBank/DDBJ databases">
        <title>A chromosome-level genome assembly of the parasitoid wasp Eretmocerus hayati.</title>
        <authorList>
            <person name="Zhong Y."/>
            <person name="Liu S."/>
            <person name="Liu Y."/>
        </authorList>
    </citation>
    <scope>NUCLEOTIDE SEQUENCE</scope>
    <source>
        <strain evidence="1">ZJU_SS_LIU_2023</strain>
    </source>
</reference>
<proteinExistence type="predicted"/>
<dbReference type="EMBL" id="CM056742">
    <property type="protein sequence ID" value="KAJ8677644.1"/>
    <property type="molecule type" value="Genomic_DNA"/>
</dbReference>
<comment type="caution">
    <text evidence="1">The sequence shown here is derived from an EMBL/GenBank/DDBJ whole genome shotgun (WGS) entry which is preliminary data.</text>
</comment>
<sequence>MSQALLYMKALRGDPKVRMEEGIYYLLADAGYSPSTVLLTTPTEGITPGTPMGEYYKEHCTTRSLVERTIGAVSGVWRAINRENKLHYTPIKVAKIITSCAILHNFRKMHGLPDPEQTPETSPSKSSETVHELNEDYYAGLAERDFIVDYFYNK</sequence>
<organism evidence="1 2">
    <name type="scientific">Eretmocerus hayati</name>
    <dbReference type="NCBI Taxonomy" id="131215"/>
    <lineage>
        <taxon>Eukaryota</taxon>
        <taxon>Metazoa</taxon>
        <taxon>Ecdysozoa</taxon>
        <taxon>Arthropoda</taxon>
        <taxon>Hexapoda</taxon>
        <taxon>Insecta</taxon>
        <taxon>Pterygota</taxon>
        <taxon>Neoptera</taxon>
        <taxon>Endopterygota</taxon>
        <taxon>Hymenoptera</taxon>
        <taxon>Apocrita</taxon>
        <taxon>Proctotrupomorpha</taxon>
        <taxon>Chalcidoidea</taxon>
        <taxon>Aphelinidae</taxon>
        <taxon>Aphelininae</taxon>
        <taxon>Eretmocerus</taxon>
    </lineage>
</organism>
<accession>A0ACC2P527</accession>
<evidence type="ECO:0000313" key="1">
    <source>
        <dbReference type="EMBL" id="KAJ8677644.1"/>
    </source>
</evidence>
<dbReference type="Proteomes" id="UP001239111">
    <property type="component" value="Chromosome 2"/>
</dbReference>
<name>A0ACC2P527_9HYME</name>
<protein>
    <submittedName>
        <fullName evidence="1">Uncharacterized protein</fullName>
    </submittedName>
</protein>
<evidence type="ECO:0000313" key="2">
    <source>
        <dbReference type="Proteomes" id="UP001239111"/>
    </source>
</evidence>